<dbReference type="PhylomeDB" id="A0A0A2JXZ7"/>
<dbReference type="Gene3D" id="3.30.9.30">
    <property type="match status" value="1"/>
</dbReference>
<organism evidence="1 2">
    <name type="scientific">Penicillium expansum</name>
    <name type="common">Blue mold rot fungus</name>
    <dbReference type="NCBI Taxonomy" id="27334"/>
    <lineage>
        <taxon>Eukaryota</taxon>
        <taxon>Fungi</taxon>
        <taxon>Dikarya</taxon>
        <taxon>Ascomycota</taxon>
        <taxon>Pezizomycotina</taxon>
        <taxon>Eurotiomycetes</taxon>
        <taxon>Eurotiomycetidae</taxon>
        <taxon>Eurotiales</taxon>
        <taxon>Aspergillaceae</taxon>
        <taxon>Penicillium</taxon>
    </lineage>
</organism>
<dbReference type="VEuPathDB" id="FungiDB:PEXP_030130"/>
<dbReference type="Proteomes" id="UP000030143">
    <property type="component" value="Unassembled WGS sequence"/>
</dbReference>
<evidence type="ECO:0008006" key="3">
    <source>
        <dbReference type="Google" id="ProtNLM"/>
    </source>
</evidence>
<evidence type="ECO:0000313" key="2">
    <source>
        <dbReference type="Proteomes" id="UP000030143"/>
    </source>
</evidence>
<dbReference type="OrthoDB" id="16820at2759"/>
<gene>
    <name evidence="1" type="ORF">PEX2_055020</name>
</gene>
<dbReference type="RefSeq" id="XP_016600774.1">
    <property type="nucleotide sequence ID" value="XM_016742776.1"/>
</dbReference>
<evidence type="ECO:0000313" key="1">
    <source>
        <dbReference type="EMBL" id="KGO59661.1"/>
    </source>
</evidence>
<dbReference type="SUPFAM" id="SSF51905">
    <property type="entry name" value="FAD/NAD(P)-binding domain"/>
    <property type="match status" value="1"/>
</dbReference>
<dbReference type="STRING" id="27334.A0A0A2JXZ7"/>
<reference evidence="1 2" key="1">
    <citation type="journal article" date="2015" name="Mol. Plant Microbe Interact.">
        <title>Genome, transcriptome, and functional analyses of Penicillium expansum provide new insights into secondary metabolism and pathogenicity.</title>
        <authorList>
            <person name="Ballester A.R."/>
            <person name="Marcet-Houben M."/>
            <person name="Levin E."/>
            <person name="Sela N."/>
            <person name="Selma-Lazaro C."/>
            <person name="Carmona L."/>
            <person name="Wisniewski M."/>
            <person name="Droby S."/>
            <person name="Gonzalez-Candelas L."/>
            <person name="Gabaldon T."/>
        </authorList>
    </citation>
    <scope>NUCLEOTIDE SEQUENCE [LARGE SCALE GENOMIC DNA]</scope>
    <source>
        <strain evidence="1 2">MD-8</strain>
    </source>
</reference>
<dbReference type="GeneID" id="27678195"/>
<comment type="caution">
    <text evidence="1">The sequence shown here is derived from an EMBL/GenBank/DDBJ whole genome shotgun (WGS) entry which is preliminary data.</text>
</comment>
<dbReference type="Gene3D" id="3.50.50.60">
    <property type="entry name" value="FAD/NAD(P)-binding domain"/>
    <property type="match status" value="1"/>
</dbReference>
<protein>
    <recommendedName>
        <fullName evidence="3">Monooxygenase, FAD-binding</fullName>
    </recommendedName>
</protein>
<keyword evidence="2" id="KW-1185">Reference proteome</keyword>
<dbReference type="InterPro" id="IPR036188">
    <property type="entry name" value="FAD/NAD-bd_sf"/>
</dbReference>
<name>A0A0A2JXZ7_PENEN</name>
<sequence>MDGYELGEGVNIHRGTLLHGLYEQARSLGVDLPFDSAITEYWEDDDQTGVIIDGEQRSAADCVVGANGVHTEFRTCFSAILLAGDPESKWVLEEAGMQDRMRRKYQVVEDCKKRVEA</sequence>
<dbReference type="EMBL" id="JQFZ01000090">
    <property type="protein sequence ID" value="KGO59661.1"/>
    <property type="molecule type" value="Genomic_DNA"/>
</dbReference>
<proteinExistence type="predicted"/>
<dbReference type="AlphaFoldDB" id="A0A0A2JXZ7"/>
<accession>A0A0A2JXZ7</accession>
<dbReference type="HOGENOM" id="CLU_2085583_0_0_1"/>